<dbReference type="AlphaFoldDB" id="A0A0F4QEJ1"/>
<feature type="chain" id="PRO_5002475140" evidence="1">
    <location>
        <begin position="20"/>
        <end position="417"/>
    </location>
</feature>
<keyword evidence="1" id="KW-0732">Signal</keyword>
<name>A0A0F4QEJ1_9GAMM</name>
<evidence type="ECO:0000313" key="3">
    <source>
        <dbReference type="Proteomes" id="UP000033452"/>
    </source>
</evidence>
<dbReference type="OrthoDB" id="9799367at2"/>
<dbReference type="SUPFAM" id="SSF52096">
    <property type="entry name" value="ClpP/crotonase"/>
    <property type="match status" value="1"/>
</dbReference>
<dbReference type="Proteomes" id="UP000033452">
    <property type="component" value="Unassembled WGS sequence"/>
</dbReference>
<dbReference type="PATRIC" id="fig|43658.5.peg.4321"/>
<gene>
    <name evidence="2" type="ORF">TW77_20455</name>
</gene>
<keyword evidence="3" id="KW-1185">Reference proteome</keyword>
<evidence type="ECO:0000256" key="1">
    <source>
        <dbReference type="SAM" id="SignalP"/>
    </source>
</evidence>
<dbReference type="RefSeq" id="WP_046006829.1">
    <property type="nucleotide sequence ID" value="NZ_JXYA01000056.1"/>
</dbReference>
<organism evidence="2 3">
    <name type="scientific">Pseudoalteromonas rubra</name>
    <dbReference type="NCBI Taxonomy" id="43658"/>
    <lineage>
        <taxon>Bacteria</taxon>
        <taxon>Pseudomonadati</taxon>
        <taxon>Pseudomonadota</taxon>
        <taxon>Gammaproteobacteria</taxon>
        <taxon>Alteromonadales</taxon>
        <taxon>Pseudoalteromonadaceae</taxon>
        <taxon>Pseudoalteromonas</taxon>
    </lineage>
</organism>
<comment type="caution">
    <text evidence="2">The sequence shown here is derived from an EMBL/GenBank/DDBJ whole genome shotgun (WGS) entry which is preliminary data.</text>
</comment>
<proteinExistence type="predicted"/>
<sequence length="417" mass="46650">MRQVLRGLLFTCMAAQADAALLNQAQQQAWLEDINFYARQVKTQHIQPFHTLAESDFDQMISALKAQLGALSEVQVEVRLMAISRAIGDGHCNYLMMSGKHQHFPFRFKFFGETLRVVDTIPEHRHLLGMQLREINGVSVSELYKQLPAFLPGVDNQFSKQSSFEYYLTLHKLLFGLGIVDEKSPALFRFTGEEGDVSAKISPVSMREFGKLSSAYVRSEPKLSALDIGMPGISLSLLDKSKTAYFDFASYPTPEQVMSHCDALQARLKSAGSRYLIIDFRGNRGGNFYAGLALSACLLPLDQFDWMQGVYVLSDGATFSAAMSNTVQFKQILNARVAGTPTGGDPNHFAENSVYSLPNSGRRFSLSKRYYPFSDVQSHAVYPDIKIAPSWEDYRQGKDTVLIYILSQLSYSAVFVE</sequence>
<dbReference type="Gene3D" id="3.90.226.10">
    <property type="entry name" value="2-enoyl-CoA Hydratase, Chain A, domain 1"/>
    <property type="match status" value="1"/>
</dbReference>
<evidence type="ECO:0000313" key="2">
    <source>
        <dbReference type="EMBL" id="KJZ06091.1"/>
    </source>
</evidence>
<accession>A0A0F4QEJ1</accession>
<reference evidence="2 3" key="1">
    <citation type="journal article" date="2015" name="BMC Genomics">
        <title>Genome mining reveals unlocked bioactive potential of marine Gram-negative bacteria.</title>
        <authorList>
            <person name="Machado H."/>
            <person name="Sonnenschein E.C."/>
            <person name="Melchiorsen J."/>
            <person name="Gram L."/>
        </authorList>
    </citation>
    <scope>NUCLEOTIDE SEQUENCE [LARGE SCALE GENOMIC DNA]</scope>
    <source>
        <strain evidence="2 3">S2471</strain>
    </source>
</reference>
<feature type="signal peptide" evidence="1">
    <location>
        <begin position="1"/>
        <end position="19"/>
    </location>
</feature>
<dbReference type="EMBL" id="JXYA01000056">
    <property type="protein sequence ID" value="KJZ06091.1"/>
    <property type="molecule type" value="Genomic_DNA"/>
</dbReference>
<dbReference type="InterPro" id="IPR029045">
    <property type="entry name" value="ClpP/crotonase-like_dom_sf"/>
</dbReference>
<protein>
    <submittedName>
        <fullName evidence="2">Peptidase S41</fullName>
    </submittedName>
</protein>